<sequence>MAYLPLATSQQPPATWPGFYLTFVTKSKSNIMKHAEAGGAACRKIEIGNGLKISDRTDSLWQSTAASMPAAVGQQRHAARSMQQQQYMPHHQLQHQHQQQRTANGQRANTISSNFNNKMQLNSNHSSQREISASPRRVALDTTASGSTTGFGFSRE</sequence>
<dbReference type="OrthoDB" id="2105077at2759"/>
<feature type="compositionally biased region" description="Low complexity" evidence="1">
    <location>
        <begin position="83"/>
        <end position="100"/>
    </location>
</feature>
<evidence type="ECO:0000256" key="1">
    <source>
        <dbReference type="SAM" id="MobiDB-lite"/>
    </source>
</evidence>
<reference evidence="2 3" key="1">
    <citation type="journal article" date="2019" name="J. Hered.">
        <title>An Improved Genome Assembly for Drosophila navojoa, the Basal Species in the mojavensis Cluster.</title>
        <authorList>
            <person name="Vanderlinde T."/>
            <person name="Dupim E.G."/>
            <person name="Nazario-Yepiz N.O."/>
            <person name="Carvalho A.B."/>
        </authorList>
    </citation>
    <scope>NUCLEOTIDE SEQUENCE [LARGE SCALE GENOMIC DNA]</scope>
    <source>
        <strain evidence="2">Navoj_Jal97</strain>
        <tissue evidence="2">Whole organism</tissue>
    </source>
</reference>
<dbReference type="AlphaFoldDB" id="A0A484BWY0"/>
<feature type="compositionally biased region" description="Polar residues" evidence="1">
    <location>
        <begin position="101"/>
        <end position="131"/>
    </location>
</feature>
<accession>A0A484BWY0</accession>
<keyword evidence="3" id="KW-1185">Reference proteome</keyword>
<gene>
    <name evidence="2" type="ORF">AWZ03_000152</name>
</gene>
<dbReference type="Proteomes" id="UP000295192">
    <property type="component" value="Unassembled WGS sequence"/>
</dbReference>
<comment type="caution">
    <text evidence="2">The sequence shown here is derived from an EMBL/GenBank/DDBJ whole genome shotgun (WGS) entry which is preliminary data.</text>
</comment>
<name>A0A484BWY0_DRONA</name>
<organism evidence="2 3">
    <name type="scientific">Drosophila navojoa</name>
    <name type="common">Fruit fly</name>
    <dbReference type="NCBI Taxonomy" id="7232"/>
    <lineage>
        <taxon>Eukaryota</taxon>
        <taxon>Metazoa</taxon>
        <taxon>Ecdysozoa</taxon>
        <taxon>Arthropoda</taxon>
        <taxon>Hexapoda</taxon>
        <taxon>Insecta</taxon>
        <taxon>Pterygota</taxon>
        <taxon>Neoptera</taxon>
        <taxon>Endopterygota</taxon>
        <taxon>Diptera</taxon>
        <taxon>Brachycera</taxon>
        <taxon>Muscomorpha</taxon>
        <taxon>Ephydroidea</taxon>
        <taxon>Drosophilidae</taxon>
        <taxon>Drosophila</taxon>
    </lineage>
</organism>
<feature type="compositionally biased region" description="Low complexity" evidence="1">
    <location>
        <begin position="142"/>
        <end position="156"/>
    </location>
</feature>
<protein>
    <submittedName>
        <fullName evidence="2">Uncharacterized protein</fullName>
    </submittedName>
</protein>
<dbReference type="EMBL" id="LSRL02000001">
    <property type="protein sequence ID" value="TDG53337.1"/>
    <property type="molecule type" value="Genomic_DNA"/>
</dbReference>
<evidence type="ECO:0000313" key="2">
    <source>
        <dbReference type="EMBL" id="TDG53337.1"/>
    </source>
</evidence>
<feature type="region of interest" description="Disordered" evidence="1">
    <location>
        <begin position="72"/>
        <end position="156"/>
    </location>
</feature>
<proteinExistence type="predicted"/>
<evidence type="ECO:0000313" key="3">
    <source>
        <dbReference type="Proteomes" id="UP000295192"/>
    </source>
</evidence>